<gene>
    <name evidence="1" type="ORF">YSA_09084</name>
</gene>
<organism evidence="1 2">
    <name type="scientific">Pseudomonas putida ND6</name>
    <dbReference type="NCBI Taxonomy" id="231023"/>
    <lineage>
        <taxon>Bacteria</taxon>
        <taxon>Pseudomonadati</taxon>
        <taxon>Pseudomonadota</taxon>
        <taxon>Gammaproteobacteria</taxon>
        <taxon>Pseudomonadales</taxon>
        <taxon>Pseudomonadaceae</taxon>
        <taxon>Pseudomonas</taxon>
    </lineage>
</organism>
<sequence>MLLPPEVSEYRYALYCRSDLLGLSHEPAQPICLYREKAFALAHGERLWPSTYYVIDLHGEDSPCGNRS</sequence>
<evidence type="ECO:0000313" key="2">
    <source>
        <dbReference type="Proteomes" id="UP000005268"/>
    </source>
</evidence>
<dbReference type="PATRIC" id="fig|231023.4.peg.4351"/>
<proteinExistence type="predicted"/>
<name>I3V1Q8_PSEPU</name>
<dbReference type="KEGG" id="ppi:YSA_09084"/>
<dbReference type="EMBL" id="CP003588">
    <property type="protein sequence ID" value="AFK71679.1"/>
    <property type="molecule type" value="Genomic_DNA"/>
</dbReference>
<evidence type="ECO:0000313" key="1">
    <source>
        <dbReference type="EMBL" id="AFK71679.1"/>
    </source>
</evidence>
<dbReference type="AlphaFoldDB" id="I3V1Q8"/>
<reference evidence="1 2" key="1">
    <citation type="journal article" date="2012" name="J. Bacteriol.">
        <title>Complete Genome Sequence of the Naphthalene-Degrading Pseudomonas putida Strain ND6.</title>
        <authorList>
            <person name="Li S."/>
            <person name="Zhao H."/>
            <person name="Li Y."/>
            <person name="Niu S."/>
            <person name="Cai B."/>
        </authorList>
    </citation>
    <scope>NUCLEOTIDE SEQUENCE [LARGE SCALE GENOMIC DNA]</scope>
    <source>
        <strain evidence="1 2">ND6</strain>
    </source>
</reference>
<dbReference type="HOGENOM" id="CLU_2809108_0_0_6"/>
<protein>
    <submittedName>
        <fullName evidence="1">Uncharacterized protein</fullName>
    </submittedName>
</protein>
<accession>I3V1Q8</accession>
<dbReference type="Proteomes" id="UP000005268">
    <property type="component" value="Chromosome"/>
</dbReference>
<dbReference type="RefSeq" id="WP_014756092.1">
    <property type="nucleotide sequence ID" value="NC_017986.1"/>
</dbReference>